<name>A0ABT8MD61_9EURY</name>
<dbReference type="EMBL" id="VCYH01000010">
    <property type="protein sequence ID" value="MDN7025871.1"/>
    <property type="molecule type" value="Genomic_DNA"/>
</dbReference>
<dbReference type="PROSITE" id="PS51257">
    <property type="entry name" value="PROKAR_LIPOPROTEIN"/>
    <property type="match status" value="1"/>
</dbReference>
<dbReference type="Proteomes" id="UP001168338">
    <property type="component" value="Unassembled WGS sequence"/>
</dbReference>
<organism evidence="2 3">
    <name type="scientific">Methanoculleus frigidifontis</name>
    <dbReference type="NCBI Taxonomy" id="2584085"/>
    <lineage>
        <taxon>Archaea</taxon>
        <taxon>Methanobacteriati</taxon>
        <taxon>Methanobacteriota</taxon>
        <taxon>Stenosarchaea group</taxon>
        <taxon>Methanomicrobia</taxon>
        <taxon>Methanomicrobiales</taxon>
        <taxon>Methanomicrobiaceae</taxon>
        <taxon>Methanoculleus</taxon>
    </lineage>
</organism>
<dbReference type="Pfam" id="PF22309">
    <property type="entry name" value="HK-GC-Chemotax_sensor"/>
    <property type="match status" value="1"/>
</dbReference>
<dbReference type="InterPro" id="IPR054513">
    <property type="entry name" value="Dret_0059-like_sensor"/>
</dbReference>
<reference evidence="2" key="1">
    <citation type="submission" date="2019-05" db="EMBL/GenBank/DDBJ databases">
        <title>Methanoculleus sp. FWC-SCC1, a methanogenic archaeon isolated from deep marine cold seep.</title>
        <authorList>
            <person name="Chen Y.-W."/>
            <person name="Chen S.-C."/>
            <person name="Teng N.-H."/>
            <person name="Lai M.-C."/>
        </authorList>
    </citation>
    <scope>NUCLEOTIDE SEQUENCE</scope>
    <source>
        <strain evidence="2">FWC-SCC1</strain>
    </source>
</reference>
<evidence type="ECO:0000259" key="1">
    <source>
        <dbReference type="Pfam" id="PF22309"/>
    </source>
</evidence>
<evidence type="ECO:0000313" key="3">
    <source>
        <dbReference type="Proteomes" id="UP001168338"/>
    </source>
</evidence>
<evidence type="ECO:0000313" key="2">
    <source>
        <dbReference type="EMBL" id="MDN7025871.1"/>
    </source>
</evidence>
<proteinExistence type="predicted"/>
<dbReference type="CDD" id="cd18773">
    <property type="entry name" value="PDC1_HK_sensor"/>
    <property type="match status" value="1"/>
</dbReference>
<dbReference type="Gene3D" id="3.30.450.20">
    <property type="entry name" value="PAS domain"/>
    <property type="match status" value="1"/>
</dbReference>
<comment type="caution">
    <text evidence="2">The sequence shown here is derived from an EMBL/GenBank/DDBJ whole genome shotgun (WGS) entry which is preliminary data.</text>
</comment>
<dbReference type="RefSeq" id="WP_301665065.1">
    <property type="nucleotide sequence ID" value="NZ_VCYH01000010.1"/>
</dbReference>
<feature type="domain" description="Dret-0059-like sensor" evidence="1">
    <location>
        <begin position="55"/>
        <end position="175"/>
    </location>
</feature>
<accession>A0ABT8MD61</accession>
<protein>
    <recommendedName>
        <fullName evidence="1">Dret-0059-like sensor domain-containing protein</fullName>
    </recommendedName>
</protein>
<keyword evidence="3" id="KW-1185">Reference proteome</keyword>
<gene>
    <name evidence="2" type="ORF">FGU65_13435</name>
</gene>
<sequence>MKRKTSVPVCVLLLLTAAVCGCTGASETGDACSDVAEQKEMLVRLNLLQGRIDGALALLDARVETTAQNLTATGLAGADAEALLAETLAADRSVTTAITIARNGTCLAAVPGSVASLVGEDLGEREVVRETFERKVPVMTDVVPLQEGGQAAIIEYPVFSEDERLAGATSITFDPCLLLREEIEPVLSGTPYTAMVAEAGGRVLYDPDSAEVGKETFSESLYAEFPEVIAFARTYAGNWSGHATYSFYDTGFSRTVQKEAYWTTVGLHGTEWRLIVIREIGGA</sequence>